<name>A0ABQ5ME92_9FLAO</name>
<evidence type="ECO:0000313" key="1">
    <source>
        <dbReference type="EMBL" id="GLB47694.1"/>
    </source>
</evidence>
<dbReference type="Proteomes" id="UP001143543">
    <property type="component" value="Unassembled WGS sequence"/>
</dbReference>
<accession>A0ABQ5ME92</accession>
<proteinExistence type="predicted"/>
<evidence type="ECO:0000313" key="2">
    <source>
        <dbReference type="Proteomes" id="UP001143543"/>
    </source>
</evidence>
<gene>
    <name evidence="1" type="ORF">Y10_00620</name>
</gene>
<keyword evidence="2" id="KW-1185">Reference proteome</keyword>
<protein>
    <submittedName>
        <fullName evidence="1">Uncharacterized protein</fullName>
    </submittedName>
</protein>
<reference evidence="1" key="1">
    <citation type="submission" date="2022-07" db="EMBL/GenBank/DDBJ databases">
        <title>Taxonomy of Novel Oxalotrophic and Methylotrophic Bacteria.</title>
        <authorList>
            <person name="Sahin N."/>
            <person name="Tani A."/>
        </authorList>
    </citation>
    <scope>NUCLEOTIDE SEQUENCE</scope>
    <source>
        <strain evidence="1">Y10</strain>
    </source>
</reference>
<dbReference type="EMBL" id="BRVO01000001">
    <property type="protein sequence ID" value="GLB47694.1"/>
    <property type="molecule type" value="Genomic_DNA"/>
</dbReference>
<sequence>MNANDVYNIATALPDDELKKLYDMIHVKIQPKKQSIPFKRKRKSLPEFTIEDGIRYLIENHF</sequence>
<dbReference type="RefSeq" id="WP_281763363.1">
    <property type="nucleotide sequence ID" value="NZ_BRVO01000001.1"/>
</dbReference>
<comment type="caution">
    <text evidence="1">The sequence shown here is derived from an EMBL/GenBank/DDBJ whole genome shotgun (WGS) entry which is preliminary data.</text>
</comment>
<organism evidence="1 2">
    <name type="scientific">Neptunitalea lumnitzerae</name>
    <dbReference type="NCBI Taxonomy" id="2965509"/>
    <lineage>
        <taxon>Bacteria</taxon>
        <taxon>Pseudomonadati</taxon>
        <taxon>Bacteroidota</taxon>
        <taxon>Flavobacteriia</taxon>
        <taxon>Flavobacteriales</taxon>
        <taxon>Flavobacteriaceae</taxon>
        <taxon>Neptunitalea</taxon>
    </lineage>
</organism>